<accession>A0A1V8M661</accession>
<comment type="similarity">
    <text evidence="4">Belongs to the transferase hexapeptide repeat family.</text>
</comment>
<evidence type="ECO:0000256" key="1">
    <source>
        <dbReference type="ARBA" id="ARBA00022679"/>
    </source>
</evidence>
<dbReference type="AlphaFoldDB" id="A0A1V8M661"/>
<comment type="catalytic activity">
    <reaction evidence="4">
        <text>L-serine + acetyl-CoA = O-acetyl-L-serine + CoA</text>
        <dbReference type="Rhea" id="RHEA:24560"/>
        <dbReference type="ChEBI" id="CHEBI:33384"/>
        <dbReference type="ChEBI" id="CHEBI:57287"/>
        <dbReference type="ChEBI" id="CHEBI:57288"/>
        <dbReference type="ChEBI" id="CHEBI:58340"/>
        <dbReference type="EC" id="2.3.1.30"/>
    </reaction>
</comment>
<reference evidence="5 6" key="1">
    <citation type="submission" date="2015-12" db="EMBL/GenBank/DDBJ databases">
        <authorList>
            <person name="Shamseldin A."/>
            <person name="Moawad H."/>
            <person name="Abd El-Rahim W.M."/>
            <person name="Sadowsky M.J."/>
        </authorList>
    </citation>
    <scope>NUCLEOTIDE SEQUENCE [LARGE SCALE GENOMIC DNA]</scope>
    <source>
        <strain evidence="5 6">WF1</strain>
    </source>
</reference>
<dbReference type="STRING" id="1420851.AU255_03830"/>
<evidence type="ECO:0000256" key="4">
    <source>
        <dbReference type="PIRNR" id="PIRNR000441"/>
    </source>
</evidence>
<keyword evidence="6" id="KW-1185">Reference proteome</keyword>
<dbReference type="InterPro" id="IPR011004">
    <property type="entry name" value="Trimer_LpxA-like_sf"/>
</dbReference>
<dbReference type="InterPro" id="IPR005881">
    <property type="entry name" value="Ser_O-AcTrfase"/>
</dbReference>
<protein>
    <recommendedName>
        <fullName evidence="4">Serine acetyltransferase</fullName>
        <ecNumber evidence="4">2.3.1.30</ecNumber>
    </recommendedName>
</protein>
<evidence type="ECO:0000256" key="3">
    <source>
        <dbReference type="ARBA" id="ARBA00023315"/>
    </source>
</evidence>
<dbReference type="EC" id="2.3.1.30" evidence="4"/>
<proteinExistence type="inferred from homology"/>
<dbReference type="CDD" id="cd03354">
    <property type="entry name" value="LbH_SAT"/>
    <property type="match status" value="1"/>
</dbReference>
<dbReference type="OrthoDB" id="9801456at2"/>
<dbReference type="Gene3D" id="2.160.10.10">
    <property type="entry name" value="Hexapeptide repeat proteins"/>
    <property type="match status" value="1"/>
</dbReference>
<gene>
    <name evidence="5" type="ORF">AU255_03830</name>
</gene>
<sequence>MVSITDADWSREVPRKFWDPSRKLLLSIRCYQKCKQKKGFIALVISKICVIQHAFWSAISGADIPISCNIGGGLLIPHPNGIVIHPQSEIGINCLIHQQVTVGVKRGNAIPPKISAHVDIGAGAKIIGNINIGDHSLIGANAVVVKDVEAGVIVAGIPARAIGFTQDKYNNHD</sequence>
<evidence type="ECO:0000313" key="6">
    <source>
        <dbReference type="Proteomes" id="UP000191980"/>
    </source>
</evidence>
<organism evidence="5 6">
    <name type="scientific">Methyloprofundus sedimenti</name>
    <dbReference type="NCBI Taxonomy" id="1420851"/>
    <lineage>
        <taxon>Bacteria</taxon>
        <taxon>Pseudomonadati</taxon>
        <taxon>Pseudomonadota</taxon>
        <taxon>Gammaproteobacteria</taxon>
        <taxon>Methylococcales</taxon>
        <taxon>Methylococcaceae</taxon>
        <taxon>Methyloprofundus</taxon>
    </lineage>
</organism>
<dbReference type="PIRSF" id="PIRSF000441">
    <property type="entry name" value="CysE"/>
    <property type="match status" value="1"/>
</dbReference>
<dbReference type="EMBL" id="LPUF01000001">
    <property type="protein sequence ID" value="OQK17037.1"/>
    <property type="molecule type" value="Genomic_DNA"/>
</dbReference>
<dbReference type="RefSeq" id="WP_080521654.1">
    <property type="nucleotide sequence ID" value="NZ_LPUF01000001.1"/>
</dbReference>
<dbReference type="GO" id="GO:0005737">
    <property type="term" value="C:cytoplasm"/>
    <property type="evidence" value="ECO:0007669"/>
    <property type="project" value="InterPro"/>
</dbReference>
<dbReference type="PANTHER" id="PTHR42811">
    <property type="entry name" value="SERINE ACETYLTRANSFERASE"/>
    <property type="match status" value="1"/>
</dbReference>
<comment type="caution">
    <text evidence="5">The sequence shown here is derived from an EMBL/GenBank/DDBJ whole genome shotgun (WGS) entry which is preliminary data.</text>
</comment>
<dbReference type="GO" id="GO:0006535">
    <property type="term" value="P:cysteine biosynthetic process from serine"/>
    <property type="evidence" value="ECO:0007669"/>
    <property type="project" value="InterPro"/>
</dbReference>
<keyword evidence="2" id="KW-0677">Repeat</keyword>
<dbReference type="Proteomes" id="UP000191980">
    <property type="component" value="Unassembled WGS sequence"/>
</dbReference>
<evidence type="ECO:0000256" key="2">
    <source>
        <dbReference type="ARBA" id="ARBA00022737"/>
    </source>
</evidence>
<dbReference type="SUPFAM" id="SSF51161">
    <property type="entry name" value="Trimeric LpxA-like enzymes"/>
    <property type="match status" value="1"/>
</dbReference>
<dbReference type="GO" id="GO:0009001">
    <property type="term" value="F:serine O-acetyltransferase activity"/>
    <property type="evidence" value="ECO:0007669"/>
    <property type="project" value="UniProtKB-EC"/>
</dbReference>
<keyword evidence="3 4" id="KW-0012">Acyltransferase</keyword>
<name>A0A1V8M661_9GAMM</name>
<dbReference type="InterPro" id="IPR018357">
    <property type="entry name" value="Hexapep_transf_CS"/>
</dbReference>
<keyword evidence="1 4" id="KW-0808">Transferase</keyword>
<dbReference type="PROSITE" id="PS00101">
    <property type="entry name" value="HEXAPEP_TRANSFERASES"/>
    <property type="match status" value="1"/>
</dbReference>
<evidence type="ECO:0000313" key="5">
    <source>
        <dbReference type="EMBL" id="OQK17037.1"/>
    </source>
</evidence>
<dbReference type="InterPro" id="IPR045304">
    <property type="entry name" value="LbH_SAT"/>
</dbReference>